<dbReference type="InterPro" id="IPR049082">
    <property type="entry name" value="T7SS_signal"/>
</dbReference>
<evidence type="ECO:0000259" key="2">
    <source>
        <dbReference type="Pfam" id="PF21725"/>
    </source>
</evidence>
<dbReference type="Gene3D" id="1.20.120.330">
    <property type="entry name" value="Nucleotidyltransferases domain 2"/>
    <property type="match status" value="1"/>
</dbReference>
<dbReference type="Pfam" id="PF21725">
    <property type="entry name" value="T7SS_signal"/>
    <property type="match status" value="1"/>
</dbReference>
<keyword evidence="4" id="KW-1185">Reference proteome</keyword>
<feature type="domain" description="Putative T7SS secretion signal" evidence="2">
    <location>
        <begin position="23"/>
        <end position="203"/>
    </location>
</feature>
<organism evidence="3 4">
    <name type="scientific">Streptomyces mooreae</name>
    <dbReference type="NCBI Taxonomy" id="3075523"/>
    <lineage>
        <taxon>Bacteria</taxon>
        <taxon>Bacillati</taxon>
        <taxon>Actinomycetota</taxon>
        <taxon>Actinomycetes</taxon>
        <taxon>Kitasatosporales</taxon>
        <taxon>Streptomycetaceae</taxon>
        <taxon>Streptomyces</taxon>
    </lineage>
</organism>
<protein>
    <recommendedName>
        <fullName evidence="2">Putative T7SS secretion signal domain-containing protein</fullName>
    </recommendedName>
</protein>
<dbReference type="RefSeq" id="WP_311626929.1">
    <property type="nucleotide sequence ID" value="NZ_JAVRFE010000053.1"/>
</dbReference>
<evidence type="ECO:0000313" key="3">
    <source>
        <dbReference type="EMBL" id="MDT0459940.1"/>
    </source>
</evidence>
<proteinExistence type="predicted"/>
<name>A0ABU2TGD4_9ACTN</name>
<dbReference type="SUPFAM" id="SSF140453">
    <property type="entry name" value="EsxAB dimer-like"/>
    <property type="match status" value="1"/>
</dbReference>
<evidence type="ECO:0000256" key="1">
    <source>
        <dbReference type="SAM" id="Coils"/>
    </source>
</evidence>
<gene>
    <name evidence="3" type="ORF">RM550_30165</name>
</gene>
<dbReference type="InterPro" id="IPR036689">
    <property type="entry name" value="ESAT-6-like_sf"/>
</dbReference>
<comment type="caution">
    <text evidence="3">The sequence shown here is derived from an EMBL/GenBank/DDBJ whole genome shotgun (WGS) entry which is preliminary data.</text>
</comment>
<reference evidence="3" key="1">
    <citation type="submission" date="2024-05" db="EMBL/GenBank/DDBJ databases">
        <title>30 novel species of actinomycetes from the DSMZ collection.</title>
        <authorList>
            <person name="Nouioui I."/>
        </authorList>
    </citation>
    <scope>NUCLEOTIDE SEQUENCE</scope>
    <source>
        <strain evidence="3">DSM 41527</strain>
    </source>
</reference>
<evidence type="ECO:0000313" key="4">
    <source>
        <dbReference type="Proteomes" id="UP001180551"/>
    </source>
</evidence>
<dbReference type="EMBL" id="JAVRFE010000053">
    <property type="protein sequence ID" value="MDT0459940.1"/>
    <property type="molecule type" value="Genomic_DNA"/>
</dbReference>
<dbReference type="Proteomes" id="UP001180551">
    <property type="component" value="Unassembled WGS sequence"/>
</dbReference>
<keyword evidence="1" id="KW-0175">Coiled coil</keyword>
<sequence>MSWRSIFIEDDSAWPGVKFNPAKGDLDQIQALASDVKSVGDQLDELDHMLKSIGKSDGAWEGEAAQNFAKKLGELPKYLHQGSESMHDCAKALRGWHTHLQGFQHKAEKIESEAAATRKDVTANREHYDRLKKRYDNLNLATVDAEDPGFKQLMADIDTATHKVDNSQDKLDDLVREAERIYAQWKDRAGEAERAILKASENHPPDLHWWNKAIDGLKAGFRAFTDWLVENADLLSTISSGLAAAALACQIIPGVGTAVGTVLGGASAVFAAGAMAGHWIGNARGNGTSGWKIGLDALGIVPGFGGAIKAAKGGWATAARAEAQFGGKLAGAAKALGPGNVIKNTPSGMAEALSDGLGQKGLNWVSKTTIGKELPGAPTQLILKTGSTLNGAYHQLTNGGDTKIQAPGPSGAKFHQTLAA</sequence>
<accession>A0ABU2TGD4</accession>
<feature type="coiled-coil region" evidence="1">
    <location>
        <begin position="157"/>
        <end position="202"/>
    </location>
</feature>